<evidence type="ECO:0000313" key="1">
    <source>
        <dbReference type="EMBL" id="MDO6413454.1"/>
    </source>
</evidence>
<protein>
    <submittedName>
        <fullName evidence="1">DUF5818 domain-containing protein</fullName>
    </submittedName>
</protein>
<dbReference type="RefSeq" id="WP_303539866.1">
    <property type="nucleotide sequence ID" value="NZ_JAUOTP010000001.1"/>
</dbReference>
<proteinExistence type="predicted"/>
<accession>A0ABT8Y561</accession>
<dbReference type="EMBL" id="JAUOTP010000001">
    <property type="protein sequence ID" value="MDO6413454.1"/>
    <property type="molecule type" value="Genomic_DNA"/>
</dbReference>
<sequence>MDAGAPIDETGMLMREGGGFYLRRDMGGRYWLELPRMPVDEVEKRVRVIGTLAAADRVFVDGVSLA</sequence>
<evidence type="ECO:0000313" key="2">
    <source>
        <dbReference type="Proteomes" id="UP001169764"/>
    </source>
</evidence>
<organism evidence="1 2">
    <name type="scientific">Sphingomonas natans</name>
    <dbReference type="NCBI Taxonomy" id="3063330"/>
    <lineage>
        <taxon>Bacteria</taxon>
        <taxon>Pseudomonadati</taxon>
        <taxon>Pseudomonadota</taxon>
        <taxon>Alphaproteobacteria</taxon>
        <taxon>Sphingomonadales</taxon>
        <taxon>Sphingomonadaceae</taxon>
        <taxon>Sphingomonas</taxon>
    </lineage>
</organism>
<comment type="caution">
    <text evidence="1">The sequence shown here is derived from an EMBL/GenBank/DDBJ whole genome shotgun (WGS) entry which is preliminary data.</text>
</comment>
<keyword evidence="2" id="KW-1185">Reference proteome</keyword>
<dbReference type="Proteomes" id="UP001169764">
    <property type="component" value="Unassembled WGS sequence"/>
</dbReference>
<name>A0ABT8Y561_9SPHN</name>
<dbReference type="InterPro" id="IPR043856">
    <property type="entry name" value="DUF5818"/>
</dbReference>
<reference evidence="1" key="1">
    <citation type="submission" date="2023-07" db="EMBL/GenBank/DDBJ databases">
        <authorList>
            <person name="Kim M."/>
        </authorList>
    </citation>
    <scope>NUCLEOTIDE SEQUENCE</scope>
    <source>
        <strain evidence="1">BIUV-7</strain>
    </source>
</reference>
<gene>
    <name evidence="1" type="ORF">Q4F19_03575</name>
</gene>
<dbReference type="Pfam" id="PF19135">
    <property type="entry name" value="DUF5818"/>
    <property type="match status" value="1"/>
</dbReference>